<dbReference type="OrthoDB" id="303417at2759"/>
<dbReference type="PANTHER" id="PTHR31600:SF2">
    <property type="entry name" value="GAMETE ENRICHED GENE 10 PROTEIN-RELATED"/>
    <property type="match status" value="1"/>
</dbReference>
<feature type="transmembrane region" description="Helical" evidence="2">
    <location>
        <begin position="911"/>
        <end position="932"/>
    </location>
</feature>
<feature type="compositionally biased region" description="Polar residues" evidence="1">
    <location>
        <begin position="793"/>
        <end position="803"/>
    </location>
</feature>
<reference evidence="4" key="1">
    <citation type="journal article" date="2006" name="PLoS Biol.">
        <title>Macronuclear genome sequence of the ciliate Tetrahymena thermophila, a model eukaryote.</title>
        <authorList>
            <person name="Eisen J.A."/>
            <person name="Coyne R.S."/>
            <person name="Wu M."/>
            <person name="Wu D."/>
            <person name="Thiagarajan M."/>
            <person name="Wortman J.R."/>
            <person name="Badger J.H."/>
            <person name="Ren Q."/>
            <person name="Amedeo P."/>
            <person name="Jones K.M."/>
            <person name="Tallon L.J."/>
            <person name="Delcher A.L."/>
            <person name="Salzberg S.L."/>
            <person name="Silva J.C."/>
            <person name="Haas B.J."/>
            <person name="Majoros W.H."/>
            <person name="Farzad M."/>
            <person name="Carlton J.M."/>
            <person name="Smith R.K. Jr."/>
            <person name="Garg J."/>
            <person name="Pearlman R.E."/>
            <person name="Karrer K.M."/>
            <person name="Sun L."/>
            <person name="Manning G."/>
            <person name="Elde N.C."/>
            <person name="Turkewitz A.P."/>
            <person name="Asai D.J."/>
            <person name="Wilkes D.E."/>
            <person name="Wang Y."/>
            <person name="Cai H."/>
            <person name="Collins K."/>
            <person name="Stewart B.A."/>
            <person name="Lee S.R."/>
            <person name="Wilamowska K."/>
            <person name="Weinberg Z."/>
            <person name="Ruzzo W.L."/>
            <person name="Wloga D."/>
            <person name="Gaertig J."/>
            <person name="Frankel J."/>
            <person name="Tsao C.-C."/>
            <person name="Gorovsky M.A."/>
            <person name="Keeling P.J."/>
            <person name="Waller R.F."/>
            <person name="Patron N.J."/>
            <person name="Cherry J.M."/>
            <person name="Stover N.A."/>
            <person name="Krieger C.J."/>
            <person name="del Toro C."/>
            <person name="Ryder H.F."/>
            <person name="Williamson S.C."/>
            <person name="Barbeau R.A."/>
            <person name="Hamilton E.P."/>
            <person name="Orias E."/>
        </authorList>
    </citation>
    <scope>NUCLEOTIDE SEQUENCE [LARGE SCALE GENOMIC DNA]</scope>
    <source>
        <strain evidence="4">SB210</strain>
    </source>
</reference>
<sequence>MVNKEFLLGETERKRFIKDYIIEIFEKYLDKNNQNLSTVHLEYFFFLHDYVNNPTKAIILLHNTENQQQKEATNQQLALLSYIKQMLQKDYLINQQQYYKDKLQSFDMQKVLDYDDKLKDFQKKLCSALEKKRDFLSEISKDTINLQNVYIDGQKLISARKQLHKDLVWLYQVNSINKLQEKMLDIYINNLSFGDFKGSYYRKQRKYQSKTDIDLFNENQCVVFISLLKGSLGEIKRVSDSFQNIFDVPPSEVLNKNCSILMQNSIGKYHNDFLQQMIDRGYISQNRTNYFKILFGVTKQDFVIPLDLNIKLDYINQREFGVSAIVKSRNSSDQNYIILEGTDNFKIQNMTENLFNNLFKRFISKEEINKVYLDQFVPIISGFIKAKMREEKYSDNTSEQGQHLKFHFLNILKEEQFLDTICFFPIQNIKYRLFNKLEDIEKQINDSQLFSITENEIYQIRIEVSFLQNQNINQCYVQIKNFRQVKRLSDKKAELHTWSQQMKKYCGVKYNFENVACFFKASKLLQTKNYFHHDKQNSEVQNQNSVKLLQVEKSVLYNEENVQNIDNQLQADQKDLSNLLQEEHSSSESVQTQLNTQQKIDQEDQEDSHSKQSSSNSHSLSAGIIESNIQNDKNKKSIFSQQEIQMSTQIIQLMSEQNEILSNRNIILPNNNQSQIKHLSINSQKLLDIPEKIQLVANENKDLKYQQIELIPLSPKSPFASYRVDQSALSHSNLISPTNNHSLLKDINDDNFHKVKKISDVSTSLFGSQINKELTKELKPNLAQELHIHNLIQHQKQQSTIKQENTDEDSKNEKYQASTHSFNSIQMKLMRVKNQIRSKFQAKEKRRSTKMTKLSQKFESESETSKKNQQTKKFEKDQSSIASLQDNQFYAKKQFLIEKIKSQKYSKQLKLINAFSLISLITIILISIYFFWEIISSFNEQNKNFSYIPWTFRFRTTMSTAIKDTNLRELTQNNALMNGIPDVNGYHEIIVSRLSKNLQDMRGYIQQYMNDEKINFQSKQYIISTQATLLAYTTLKQYRNITEFFGYSLQMYQLIMFQFSNQIYYNGVTELNVYNNFVNITNWLSGLQNITVNSNQNYYDTINHINLTLLIINCSLCFFISISIIFLYGFLQQEKEKILSLIATVDYNYIRDMYFSITFSLKEIMKKNYSTNYNQEIQFSQKKKQISQTTSLPKYKFKIILISTVFLIMVSIYPFIQYITSKGYIDQNNVNVQLINQLYSVQAQYLSNMTAHIAYILEKLLPTIRVAPISLHYARILQLQKQNGPILQGLSNSIKNLSGNISYKESDYNSFLFQILNLNACQPFQEQQYQQYKTSQIDFNLCNTLFNGILQQGLQISSVKLFSTFDNLIDIYNIKDDTKCKEALTNFMIQLGSLKALDDMYQVMNNIILALNNFVNAMNDDYFNLNYFVQEILMIYQFALFIILYIFIWIPFQQSIQKDLTKSKIILSNFEVSYLIENPYIMNFLKKY</sequence>
<keyword evidence="2" id="KW-0472">Membrane</keyword>
<feature type="region of interest" description="Disordered" evidence="1">
    <location>
        <begin position="840"/>
        <end position="879"/>
    </location>
</feature>
<feature type="compositionally biased region" description="Low complexity" evidence="1">
    <location>
        <begin position="611"/>
        <end position="621"/>
    </location>
</feature>
<name>I7MHH4_TETTS</name>
<evidence type="ECO:0000313" key="4">
    <source>
        <dbReference type="Proteomes" id="UP000009168"/>
    </source>
</evidence>
<feature type="transmembrane region" description="Helical" evidence="2">
    <location>
        <begin position="1197"/>
        <end position="1216"/>
    </location>
</feature>
<feature type="region of interest" description="Disordered" evidence="1">
    <location>
        <begin position="580"/>
        <end position="622"/>
    </location>
</feature>
<organism evidence="3 4">
    <name type="scientific">Tetrahymena thermophila (strain SB210)</name>
    <dbReference type="NCBI Taxonomy" id="312017"/>
    <lineage>
        <taxon>Eukaryota</taxon>
        <taxon>Sar</taxon>
        <taxon>Alveolata</taxon>
        <taxon>Ciliophora</taxon>
        <taxon>Intramacronucleata</taxon>
        <taxon>Oligohymenophorea</taxon>
        <taxon>Hymenostomatida</taxon>
        <taxon>Tetrahymenina</taxon>
        <taxon>Tetrahymenidae</taxon>
        <taxon>Tetrahymena</taxon>
    </lineage>
</organism>
<dbReference type="Proteomes" id="UP000009168">
    <property type="component" value="Unassembled WGS sequence"/>
</dbReference>
<feature type="region of interest" description="Disordered" evidence="1">
    <location>
        <begin position="793"/>
        <end position="813"/>
    </location>
</feature>
<protein>
    <submittedName>
        <fullName evidence="3">Transmembrane protein, putative</fullName>
    </submittedName>
</protein>
<dbReference type="InterPro" id="IPR052994">
    <property type="entry name" value="Tiny_macrocysts_regulators"/>
</dbReference>
<dbReference type="RefSeq" id="XP_001007784.2">
    <property type="nucleotide sequence ID" value="XM_001007784.2"/>
</dbReference>
<dbReference type="KEGG" id="tet:TTHERM_00069460"/>
<evidence type="ECO:0000256" key="2">
    <source>
        <dbReference type="SAM" id="Phobius"/>
    </source>
</evidence>
<dbReference type="SUPFAM" id="SSF55785">
    <property type="entry name" value="PYP-like sensor domain (PAS domain)"/>
    <property type="match status" value="1"/>
</dbReference>
<gene>
    <name evidence="3" type="ORF">TTHERM_00069460</name>
</gene>
<feature type="transmembrane region" description="Helical" evidence="2">
    <location>
        <begin position="1107"/>
        <end position="1131"/>
    </location>
</feature>
<proteinExistence type="predicted"/>
<dbReference type="GeneID" id="7829018"/>
<feature type="transmembrane region" description="Helical" evidence="2">
    <location>
        <begin position="1433"/>
        <end position="1452"/>
    </location>
</feature>
<evidence type="ECO:0000256" key="1">
    <source>
        <dbReference type="SAM" id="MobiDB-lite"/>
    </source>
</evidence>
<accession>I7MHH4</accession>
<dbReference type="InterPro" id="IPR035965">
    <property type="entry name" value="PAS-like_dom_sf"/>
</dbReference>
<keyword evidence="2" id="KW-1133">Transmembrane helix</keyword>
<feature type="compositionally biased region" description="Polar residues" evidence="1">
    <location>
        <begin position="587"/>
        <end position="599"/>
    </location>
</feature>
<feature type="compositionally biased region" description="Basic and acidic residues" evidence="1">
    <location>
        <begin position="804"/>
        <end position="813"/>
    </location>
</feature>
<evidence type="ECO:0000313" key="3">
    <source>
        <dbReference type="EMBL" id="EAR87539.2"/>
    </source>
</evidence>
<keyword evidence="2 3" id="KW-0812">Transmembrane</keyword>
<keyword evidence="4" id="KW-1185">Reference proteome</keyword>
<feature type="compositionally biased region" description="Basic and acidic residues" evidence="1">
    <location>
        <begin position="856"/>
        <end position="878"/>
    </location>
</feature>
<dbReference type="EMBL" id="GG662853">
    <property type="protein sequence ID" value="EAR87539.2"/>
    <property type="molecule type" value="Genomic_DNA"/>
</dbReference>
<dbReference type="PANTHER" id="PTHR31600">
    <property type="entry name" value="TINY MACROCYSTS PROTEIN B-RELATED"/>
    <property type="match status" value="1"/>
</dbReference>
<dbReference type="InParanoid" id="I7MHH4"/>